<dbReference type="InterPro" id="IPR034161">
    <property type="entry name" value="Pepsin-like_plant"/>
</dbReference>
<dbReference type="AlphaFoldDB" id="A0A8X8W6D0"/>
<keyword evidence="10" id="KW-1185">Reference proteome</keyword>
<dbReference type="InterPro" id="IPR033121">
    <property type="entry name" value="PEPTIDASE_A1"/>
</dbReference>
<keyword evidence="7" id="KW-1133">Transmembrane helix</keyword>
<proteinExistence type="inferred from homology"/>
<dbReference type="GO" id="GO:0006508">
    <property type="term" value="P:proteolysis"/>
    <property type="evidence" value="ECO:0007669"/>
    <property type="project" value="UniProtKB-KW"/>
</dbReference>
<keyword evidence="7" id="KW-0812">Transmembrane</keyword>
<dbReference type="InterPro" id="IPR032861">
    <property type="entry name" value="TAXi_N"/>
</dbReference>
<evidence type="ECO:0000256" key="7">
    <source>
        <dbReference type="SAM" id="Phobius"/>
    </source>
</evidence>
<dbReference type="PRINTS" id="PR00792">
    <property type="entry name" value="PEPSIN"/>
</dbReference>
<evidence type="ECO:0000256" key="6">
    <source>
        <dbReference type="PIRSR" id="PIRSR601461-1"/>
    </source>
</evidence>
<feature type="active site" evidence="6">
    <location>
        <position position="92"/>
    </location>
</feature>
<protein>
    <recommendedName>
        <fullName evidence="8">Peptidase A1 domain-containing protein</fullName>
    </recommendedName>
</protein>
<dbReference type="GO" id="GO:0004190">
    <property type="term" value="F:aspartic-type endopeptidase activity"/>
    <property type="evidence" value="ECO:0007669"/>
    <property type="project" value="UniProtKB-KW"/>
</dbReference>
<evidence type="ECO:0000256" key="1">
    <source>
        <dbReference type="ARBA" id="ARBA00007447"/>
    </source>
</evidence>
<evidence type="ECO:0000259" key="8">
    <source>
        <dbReference type="PROSITE" id="PS51767"/>
    </source>
</evidence>
<evidence type="ECO:0000313" key="10">
    <source>
        <dbReference type="Proteomes" id="UP000298416"/>
    </source>
</evidence>
<reference evidence="9" key="1">
    <citation type="submission" date="2018-01" db="EMBL/GenBank/DDBJ databases">
        <authorList>
            <person name="Mao J.F."/>
        </authorList>
    </citation>
    <scope>NUCLEOTIDE SEQUENCE</scope>
    <source>
        <strain evidence="9">Huo1</strain>
        <tissue evidence="9">Leaf</tissue>
    </source>
</reference>
<dbReference type="PANTHER" id="PTHR13683:SF768">
    <property type="entry name" value="EUKARYOTIC ASPARTYL PROTEASE FAMILY PROTEIN"/>
    <property type="match status" value="1"/>
</dbReference>
<comment type="caution">
    <text evidence="9">The sequence shown here is derived from an EMBL/GenBank/DDBJ whole genome shotgun (WGS) entry which is preliminary data.</text>
</comment>
<evidence type="ECO:0000256" key="4">
    <source>
        <dbReference type="ARBA" id="ARBA00022801"/>
    </source>
</evidence>
<keyword evidence="3" id="KW-0064">Aspartyl protease</keyword>
<feature type="transmembrane region" description="Helical" evidence="7">
    <location>
        <begin position="7"/>
        <end position="26"/>
    </location>
</feature>
<feature type="active site" evidence="6">
    <location>
        <position position="305"/>
    </location>
</feature>
<gene>
    <name evidence="9" type="ORF">SASPL_150596</name>
</gene>
<dbReference type="Gene3D" id="2.40.70.10">
    <property type="entry name" value="Acid Proteases"/>
    <property type="match status" value="2"/>
</dbReference>
<dbReference type="InterPro" id="IPR001461">
    <property type="entry name" value="Aspartic_peptidase_A1"/>
</dbReference>
<name>A0A8X8W6D0_SALSN</name>
<evidence type="ECO:0000313" key="9">
    <source>
        <dbReference type="EMBL" id="KAG6389137.1"/>
    </source>
</evidence>
<dbReference type="CDD" id="cd05476">
    <property type="entry name" value="pepsin_A_like_plant"/>
    <property type="match status" value="1"/>
</dbReference>
<feature type="domain" description="Peptidase A1" evidence="8">
    <location>
        <begin position="74"/>
        <end position="419"/>
    </location>
</feature>
<dbReference type="PANTHER" id="PTHR13683">
    <property type="entry name" value="ASPARTYL PROTEASES"/>
    <property type="match status" value="1"/>
</dbReference>
<dbReference type="EMBL" id="PNBA02000020">
    <property type="protein sequence ID" value="KAG6389137.1"/>
    <property type="molecule type" value="Genomic_DNA"/>
</dbReference>
<organism evidence="9">
    <name type="scientific">Salvia splendens</name>
    <name type="common">Scarlet sage</name>
    <dbReference type="NCBI Taxonomy" id="180675"/>
    <lineage>
        <taxon>Eukaryota</taxon>
        <taxon>Viridiplantae</taxon>
        <taxon>Streptophyta</taxon>
        <taxon>Embryophyta</taxon>
        <taxon>Tracheophyta</taxon>
        <taxon>Spermatophyta</taxon>
        <taxon>Magnoliopsida</taxon>
        <taxon>eudicotyledons</taxon>
        <taxon>Gunneridae</taxon>
        <taxon>Pentapetalae</taxon>
        <taxon>asterids</taxon>
        <taxon>lamiids</taxon>
        <taxon>Lamiales</taxon>
        <taxon>Lamiaceae</taxon>
        <taxon>Nepetoideae</taxon>
        <taxon>Mentheae</taxon>
        <taxon>Salviinae</taxon>
        <taxon>Salvia</taxon>
        <taxon>Salvia subgen. Calosphace</taxon>
        <taxon>core Calosphace</taxon>
    </lineage>
</organism>
<keyword evidence="4" id="KW-0378">Hydrolase</keyword>
<dbReference type="InterPro" id="IPR021109">
    <property type="entry name" value="Peptidase_aspartic_dom_sf"/>
</dbReference>
<dbReference type="Proteomes" id="UP000298416">
    <property type="component" value="Unassembled WGS sequence"/>
</dbReference>
<dbReference type="InterPro" id="IPR032799">
    <property type="entry name" value="TAXi_C"/>
</dbReference>
<keyword evidence="7" id="KW-0472">Membrane</keyword>
<dbReference type="Pfam" id="PF14543">
    <property type="entry name" value="TAXi_N"/>
    <property type="match status" value="1"/>
</dbReference>
<evidence type="ECO:0000256" key="5">
    <source>
        <dbReference type="ARBA" id="ARBA00023180"/>
    </source>
</evidence>
<dbReference type="SUPFAM" id="SSF50630">
    <property type="entry name" value="Acid proteases"/>
    <property type="match status" value="1"/>
</dbReference>
<sequence length="545" mass="59952">MDCGKMWLVLLILAELMCCAIGHFVFEVHHKLDGEGEAVLGAMRAHDLQRHRRSLAAIDFQLGGHYSPTLHALYFTNITIGTPPVDYHVQVDTGSNTLWVNCHDCESCPKKSKFGVEFKRYDLATSSTGKNVTCDEEFCHAASSSSNKNCPAGTGRQCEYSVAYADGGTTRGYFVRDNFRFNQVTGNLQTSTMDGNIAFGCSMSEDPTKSVDGIVGLGRANETIVSQLASSGKVKRVFSHCLDGNRGGGIFAIGEVMEPKVNRTPLVPNESHYSVNLKSLEVGGRFLNLSTNLSGTGSSRRTIIDSGASLAYLPSEVYQQVLEKMMSQHPDLQTRIEQGFTCFEYNGTVDDGFPTVNFHFENSLSFTSSSPQLPFRIPSWQNSSGTLPSDERDIFLLGDIVLSNKLVVYDLENQTIGWKEYNCSSSIKVRDEATGNVYDVGSHLISAAAAAAAAAAPTFTLFNPTFITLLFFIVASPNELKDHGPEMKFLSIRPERNLRSIWPEIGLEFLRIGTDLMVVVEFLEIAWSEIEEKKLELSKAEALSI</sequence>
<dbReference type="Pfam" id="PF14541">
    <property type="entry name" value="TAXi_C"/>
    <property type="match status" value="1"/>
</dbReference>
<dbReference type="PROSITE" id="PS51767">
    <property type="entry name" value="PEPTIDASE_A1"/>
    <property type="match status" value="1"/>
</dbReference>
<comment type="similarity">
    <text evidence="1">Belongs to the peptidase A1 family.</text>
</comment>
<keyword evidence="2" id="KW-0645">Protease</keyword>
<accession>A0A8X8W6D0</accession>
<keyword evidence="5" id="KW-0325">Glycoprotein</keyword>
<evidence type="ECO:0000256" key="3">
    <source>
        <dbReference type="ARBA" id="ARBA00022750"/>
    </source>
</evidence>
<reference evidence="9" key="2">
    <citation type="submission" date="2020-08" db="EMBL/GenBank/DDBJ databases">
        <title>Plant Genome Project.</title>
        <authorList>
            <person name="Zhang R.-G."/>
        </authorList>
    </citation>
    <scope>NUCLEOTIDE SEQUENCE</scope>
    <source>
        <strain evidence="9">Huo1</strain>
        <tissue evidence="9">Leaf</tissue>
    </source>
</reference>
<evidence type="ECO:0000256" key="2">
    <source>
        <dbReference type="ARBA" id="ARBA00022670"/>
    </source>
</evidence>